<dbReference type="Pfam" id="PF01676">
    <property type="entry name" value="Metalloenzyme"/>
    <property type="match status" value="1"/>
</dbReference>
<dbReference type="SUPFAM" id="SSF53649">
    <property type="entry name" value="Alkaline phosphatase-like"/>
    <property type="match status" value="1"/>
</dbReference>
<accession>A0A2H0V7X9</accession>
<comment type="caution">
    <text evidence="2">The sequence shown here is derived from an EMBL/GenBank/DDBJ whole genome shotgun (WGS) entry which is preliminary data.</text>
</comment>
<proteinExistence type="predicted"/>
<evidence type="ECO:0000313" key="3">
    <source>
        <dbReference type="Proteomes" id="UP000229972"/>
    </source>
</evidence>
<dbReference type="Proteomes" id="UP000229972">
    <property type="component" value="Unassembled WGS sequence"/>
</dbReference>
<dbReference type="EMBL" id="PFAL01000033">
    <property type="protein sequence ID" value="PIR95214.1"/>
    <property type="molecule type" value="Genomic_DNA"/>
</dbReference>
<gene>
    <name evidence="2" type="ORF">COT93_03680</name>
</gene>
<feature type="domain" description="Metalloenzyme" evidence="1">
    <location>
        <begin position="2"/>
        <end position="269"/>
    </location>
</feature>
<name>A0A2H0V7X9_9BACT</name>
<protein>
    <recommendedName>
        <fullName evidence="1">Metalloenzyme domain-containing protein</fullName>
    </recommendedName>
</protein>
<dbReference type="AlphaFoldDB" id="A0A2H0V7X9"/>
<evidence type="ECO:0000313" key="2">
    <source>
        <dbReference type="EMBL" id="PIR95214.1"/>
    </source>
</evidence>
<dbReference type="PANTHER" id="PTHR31637:SF0">
    <property type="entry name" value="2,3-BISPHOSPHOGLYCERATE-INDEPENDENT PHOSPHOGLYCERATE MUTASE"/>
    <property type="match status" value="1"/>
</dbReference>
<dbReference type="PANTHER" id="PTHR31637">
    <property type="entry name" value="2,3-BISPHOSPHOGLYCERATE-INDEPENDENT PHOSPHOGLYCERATE MUTASE"/>
    <property type="match status" value="1"/>
</dbReference>
<dbReference type="GO" id="GO:0006007">
    <property type="term" value="P:glucose catabolic process"/>
    <property type="evidence" value="ECO:0007669"/>
    <property type="project" value="InterPro"/>
</dbReference>
<evidence type="ECO:0000259" key="1">
    <source>
        <dbReference type="Pfam" id="PF01676"/>
    </source>
</evidence>
<dbReference type="InterPro" id="IPR017850">
    <property type="entry name" value="Alkaline_phosphatase_core_sf"/>
</dbReference>
<organism evidence="2 3">
    <name type="scientific">Candidatus Falkowbacteria bacterium CG10_big_fil_rev_8_21_14_0_10_37_18</name>
    <dbReference type="NCBI Taxonomy" id="1974562"/>
    <lineage>
        <taxon>Bacteria</taxon>
        <taxon>Candidatus Falkowiibacteriota</taxon>
    </lineage>
</organism>
<reference evidence="3" key="1">
    <citation type="submission" date="2017-09" db="EMBL/GenBank/DDBJ databases">
        <title>Depth-based differentiation of microbial function through sediment-hosted aquifers and enrichment of novel symbionts in the deep terrestrial subsurface.</title>
        <authorList>
            <person name="Probst A.J."/>
            <person name="Ladd B."/>
            <person name="Jarett J.K."/>
            <person name="Geller-Mcgrath D.E."/>
            <person name="Sieber C.M.K."/>
            <person name="Emerson J.B."/>
            <person name="Anantharaman K."/>
            <person name="Thomas B.C."/>
            <person name="Malmstrom R."/>
            <person name="Stieglmeier M."/>
            <person name="Klingl A."/>
            <person name="Woyke T."/>
            <person name="Ryan C.M."/>
            <person name="Banfield J.F."/>
        </authorList>
    </citation>
    <scope>NUCLEOTIDE SEQUENCE [LARGE SCALE GENOMIC DNA]</scope>
</reference>
<dbReference type="GO" id="GO:0004619">
    <property type="term" value="F:phosphoglycerate mutase activity"/>
    <property type="evidence" value="ECO:0007669"/>
    <property type="project" value="InterPro"/>
</dbReference>
<dbReference type="InterPro" id="IPR005995">
    <property type="entry name" value="Pgm_bpd_ind"/>
</dbReference>
<dbReference type="GO" id="GO:0005829">
    <property type="term" value="C:cytosol"/>
    <property type="evidence" value="ECO:0007669"/>
    <property type="project" value="TreeGrafter"/>
</dbReference>
<sequence>MVLLLLLDGFGVAPAGEANVINADNMPFFTELAREYPVAVLTTAAQSLNTRYLTLGSGQEIIDEDIKPETTLSSTLAASNLKQLKIVETERLAVLTVFFNGGREERSVGEEYNIISSASGATSSQPFVTLTKAVKEITKAIAKEKFDFIVATIPYLDLVAASGDLFQAQKATEVLDKYLRTIVATAESKDCVVVISSAHGNVEHMKSMSTDLPDTERTSNPVPFLIIGREFSGKTIGLVDPISSDLSLLAPVGTLADIAPTVLKIMGLDVPPDMTGKSLLR</sequence>
<dbReference type="Gene3D" id="3.40.720.10">
    <property type="entry name" value="Alkaline Phosphatase, subunit A"/>
    <property type="match status" value="1"/>
</dbReference>
<dbReference type="GO" id="GO:0030145">
    <property type="term" value="F:manganese ion binding"/>
    <property type="evidence" value="ECO:0007669"/>
    <property type="project" value="TreeGrafter"/>
</dbReference>
<dbReference type="InterPro" id="IPR006124">
    <property type="entry name" value="Metalloenzyme"/>
</dbReference>